<evidence type="ECO:0000256" key="1">
    <source>
        <dbReference type="ARBA" id="ARBA00001946"/>
    </source>
</evidence>
<evidence type="ECO:0000313" key="8">
    <source>
        <dbReference type="Proteomes" id="UP000078544"/>
    </source>
</evidence>
<dbReference type="PANTHER" id="PTHR43200:SF2">
    <property type="entry name" value="3'(2'),5'-BISPHOSPHATE NUCLEOTIDASE"/>
    <property type="match status" value="1"/>
</dbReference>
<dbReference type="InterPro" id="IPR000760">
    <property type="entry name" value="Inositol_monophosphatase-like"/>
</dbReference>
<dbReference type="Gene3D" id="3.40.190.80">
    <property type="match status" value="1"/>
</dbReference>
<evidence type="ECO:0000256" key="3">
    <source>
        <dbReference type="ARBA" id="ARBA00022723"/>
    </source>
</evidence>
<reference evidence="7 8" key="1">
    <citation type="journal article" date="2016" name="Genome Biol. Evol.">
        <title>Divergent and convergent evolution of fungal pathogenicity.</title>
        <authorList>
            <person name="Shang Y."/>
            <person name="Xiao G."/>
            <person name="Zheng P."/>
            <person name="Cen K."/>
            <person name="Zhan S."/>
            <person name="Wang C."/>
        </authorList>
    </citation>
    <scope>NUCLEOTIDE SEQUENCE [LARGE SCALE GENOMIC DNA]</scope>
    <source>
        <strain evidence="7 8">RCEF 2490</strain>
    </source>
</reference>
<comment type="similarity">
    <text evidence="2">Belongs to the inositol monophosphatase superfamily.</text>
</comment>
<comment type="cofactor">
    <cofactor evidence="1 6">
        <name>Mg(2+)</name>
        <dbReference type="ChEBI" id="CHEBI:18420"/>
    </cofactor>
</comment>
<evidence type="ECO:0000256" key="4">
    <source>
        <dbReference type="ARBA" id="ARBA00022801"/>
    </source>
</evidence>
<name>A0A166V254_9HYPO</name>
<keyword evidence="3 6" id="KW-0479">Metal-binding</keyword>
<feature type="binding site" evidence="6">
    <location>
        <position position="132"/>
    </location>
    <ligand>
        <name>Mg(2+)</name>
        <dbReference type="ChEBI" id="CHEBI:18420"/>
        <label>1</label>
        <note>catalytic</note>
    </ligand>
</feature>
<keyword evidence="8" id="KW-1185">Reference proteome</keyword>
<dbReference type="GO" id="GO:0008441">
    <property type="term" value="F:3'(2'),5'-bisphosphate nucleotidase activity"/>
    <property type="evidence" value="ECO:0007669"/>
    <property type="project" value="TreeGrafter"/>
</dbReference>
<feature type="binding site" evidence="6">
    <location>
        <position position="70"/>
    </location>
    <ligand>
        <name>Mg(2+)</name>
        <dbReference type="ChEBI" id="CHEBI:18420"/>
        <label>1</label>
        <note>catalytic</note>
    </ligand>
</feature>
<dbReference type="GO" id="GO:0046872">
    <property type="term" value="F:metal ion binding"/>
    <property type="evidence" value="ECO:0007669"/>
    <property type="project" value="UniProtKB-KW"/>
</dbReference>
<dbReference type="InterPro" id="IPR051090">
    <property type="entry name" value="Inositol_monoP_superfamily"/>
</dbReference>
<keyword evidence="5 6" id="KW-0460">Magnesium</keyword>
<dbReference type="Pfam" id="PF00459">
    <property type="entry name" value="Inositol_P"/>
    <property type="match status" value="1"/>
</dbReference>
<feature type="binding site" evidence="6">
    <location>
        <position position="135"/>
    </location>
    <ligand>
        <name>Mg(2+)</name>
        <dbReference type="ChEBI" id="CHEBI:18420"/>
        <label>1</label>
        <note>catalytic</note>
    </ligand>
</feature>
<dbReference type="GO" id="GO:0000103">
    <property type="term" value="P:sulfate assimilation"/>
    <property type="evidence" value="ECO:0007669"/>
    <property type="project" value="TreeGrafter"/>
</dbReference>
<comment type="caution">
    <text evidence="7">The sequence shown here is derived from an EMBL/GenBank/DDBJ whole genome shotgun (WGS) entry which is preliminary data.</text>
</comment>
<feature type="binding site" evidence="6">
    <location>
        <position position="300"/>
    </location>
    <ligand>
        <name>Mg(2+)</name>
        <dbReference type="ChEBI" id="CHEBI:18420"/>
        <label>1</label>
        <note>catalytic</note>
    </ligand>
</feature>
<dbReference type="OrthoDB" id="411145at2759"/>
<gene>
    <name evidence="7" type="ORF">AAL_00663</name>
</gene>
<proteinExistence type="inferred from homology"/>
<dbReference type="Proteomes" id="UP000078544">
    <property type="component" value="Unassembled WGS sequence"/>
</dbReference>
<dbReference type="SUPFAM" id="SSF56655">
    <property type="entry name" value="Carbohydrate phosphatase"/>
    <property type="match status" value="1"/>
</dbReference>
<evidence type="ECO:0000256" key="5">
    <source>
        <dbReference type="ARBA" id="ARBA00022842"/>
    </source>
</evidence>
<evidence type="ECO:0000313" key="7">
    <source>
        <dbReference type="EMBL" id="OAA33198.1"/>
    </source>
</evidence>
<protein>
    <submittedName>
        <fullName evidence="7">Inositol monophosphatase</fullName>
    </submittedName>
</protein>
<evidence type="ECO:0000256" key="6">
    <source>
        <dbReference type="PIRSR" id="PIRSR600760-2"/>
    </source>
</evidence>
<dbReference type="AlphaFoldDB" id="A0A166V254"/>
<sequence length="367" mass="39441">MAKPYAHELTLSFGALRAAAQLSQSIIGSRDKGTLEKDDLSPVTVADFAVQALLTATFARAFPGDTIVGEEDASGLRENSTLLKRVWALLQGLDARLRQECTLPSSPEHMCELIDLAGSSKPAITGRTWIFDPIDGTKTYLRGQLYAINIGLLVDGQQMLGSIGCPNLSMEATAPLNNADVDVEGGGCIVYAVRGQGAHVRSIRDGNLSRRLHAQQAAAADEDGKDRTQAYRFVTCVSLVDSALDDRLHGEIAARLDAAASFPGCDLVPWVLRWAALALGLGNTTVWVYKSRGRYAKVWDHAGAVLLFEETGGKVTDVLGRDLNWTAGRKMERNFGFVAAAETAHAGVLAVVQQVLREKGHGDMLLL</sequence>
<dbReference type="EMBL" id="AZGY01000001">
    <property type="protein sequence ID" value="OAA33198.1"/>
    <property type="molecule type" value="Genomic_DNA"/>
</dbReference>
<feature type="binding site" evidence="6">
    <location>
        <position position="134"/>
    </location>
    <ligand>
        <name>Mg(2+)</name>
        <dbReference type="ChEBI" id="CHEBI:18420"/>
        <label>1</label>
        <note>catalytic</note>
    </ligand>
</feature>
<keyword evidence="4" id="KW-0378">Hydrolase</keyword>
<dbReference type="CDD" id="cd01517">
    <property type="entry name" value="PAP_phosphatase"/>
    <property type="match status" value="1"/>
</dbReference>
<dbReference type="Gene3D" id="3.30.540.10">
    <property type="entry name" value="Fructose-1,6-Bisphosphatase, subunit A, domain 1"/>
    <property type="match status" value="1"/>
</dbReference>
<dbReference type="STRING" id="1081109.A0A166V254"/>
<organism evidence="7 8">
    <name type="scientific">Moelleriella libera RCEF 2490</name>
    <dbReference type="NCBI Taxonomy" id="1081109"/>
    <lineage>
        <taxon>Eukaryota</taxon>
        <taxon>Fungi</taxon>
        <taxon>Dikarya</taxon>
        <taxon>Ascomycota</taxon>
        <taxon>Pezizomycotina</taxon>
        <taxon>Sordariomycetes</taxon>
        <taxon>Hypocreomycetidae</taxon>
        <taxon>Hypocreales</taxon>
        <taxon>Clavicipitaceae</taxon>
        <taxon>Moelleriella</taxon>
    </lineage>
</organism>
<dbReference type="PANTHER" id="PTHR43200">
    <property type="entry name" value="PHOSPHATASE"/>
    <property type="match status" value="1"/>
</dbReference>
<accession>A0A166V254</accession>
<evidence type="ECO:0000256" key="2">
    <source>
        <dbReference type="ARBA" id="ARBA00009759"/>
    </source>
</evidence>